<feature type="transmembrane region" description="Helical" evidence="1">
    <location>
        <begin position="174"/>
        <end position="198"/>
    </location>
</feature>
<keyword evidence="1" id="KW-1133">Transmembrane helix</keyword>
<feature type="signal peptide" evidence="2">
    <location>
        <begin position="1"/>
        <end position="25"/>
    </location>
</feature>
<evidence type="ECO:0000256" key="2">
    <source>
        <dbReference type="SAM" id="SignalP"/>
    </source>
</evidence>
<gene>
    <name evidence="3" type="ORF">ENSA5_54440</name>
</gene>
<name>A0A2S9XF87_9BACT</name>
<sequence length="275" mass="28487">MKCFKQGAVALAFVVAVGVSPIARAAQPTNPEVIDIEFDVADLPDTRVEITATVEAELQRLLGQEEALPAGVVVAEDRRLLVVLRPGPIPGADDVLIRIEAQFEGATLSESVTETCLSCTNEQVAEKALPMLRPLLEEFPEPKPVVVVEEPVDDTSIEQEVPEAPTPTGPNKTLLLPGASLLGVGFVGFGAGIALIVVNERVVSEPGAAELEVVKYRDPGIALAIGGGVAAVGGVVLVALAFRDREGSGASDKPSIGAAPLLSPSTYGVAISGRF</sequence>
<organism evidence="3 4">
    <name type="scientific">Enhygromyxa salina</name>
    <dbReference type="NCBI Taxonomy" id="215803"/>
    <lineage>
        <taxon>Bacteria</taxon>
        <taxon>Pseudomonadati</taxon>
        <taxon>Myxococcota</taxon>
        <taxon>Polyangia</taxon>
        <taxon>Nannocystales</taxon>
        <taxon>Nannocystaceae</taxon>
        <taxon>Enhygromyxa</taxon>
    </lineage>
</organism>
<keyword evidence="4" id="KW-1185">Reference proteome</keyword>
<protein>
    <submittedName>
        <fullName evidence="3">Uncharacterized protein</fullName>
    </submittedName>
</protein>
<dbReference type="EMBL" id="PVNK01000239">
    <property type="protein sequence ID" value="PRP91536.1"/>
    <property type="molecule type" value="Genomic_DNA"/>
</dbReference>
<accession>A0A2S9XF87</accession>
<evidence type="ECO:0000313" key="3">
    <source>
        <dbReference type="EMBL" id="PRP91536.1"/>
    </source>
</evidence>
<keyword evidence="1" id="KW-0812">Transmembrane</keyword>
<proteinExistence type="predicted"/>
<keyword evidence="2" id="KW-0732">Signal</keyword>
<evidence type="ECO:0000313" key="4">
    <source>
        <dbReference type="Proteomes" id="UP000237968"/>
    </source>
</evidence>
<dbReference type="Proteomes" id="UP000237968">
    <property type="component" value="Unassembled WGS sequence"/>
</dbReference>
<feature type="transmembrane region" description="Helical" evidence="1">
    <location>
        <begin position="219"/>
        <end position="242"/>
    </location>
</feature>
<comment type="caution">
    <text evidence="3">The sequence shown here is derived from an EMBL/GenBank/DDBJ whole genome shotgun (WGS) entry which is preliminary data.</text>
</comment>
<keyword evidence="1" id="KW-0472">Membrane</keyword>
<reference evidence="3 4" key="1">
    <citation type="submission" date="2018-03" db="EMBL/GenBank/DDBJ databases">
        <title>Draft Genome Sequences of the Obligatory Marine Myxobacteria Enhygromyxa salina SWB005.</title>
        <authorList>
            <person name="Poehlein A."/>
            <person name="Moghaddam J.A."/>
            <person name="Harms H."/>
            <person name="Alanjari M."/>
            <person name="Koenig G.M."/>
            <person name="Daniel R."/>
            <person name="Schaeberle T.F."/>
        </authorList>
    </citation>
    <scope>NUCLEOTIDE SEQUENCE [LARGE SCALE GENOMIC DNA]</scope>
    <source>
        <strain evidence="3 4">SWB005</strain>
    </source>
</reference>
<evidence type="ECO:0000256" key="1">
    <source>
        <dbReference type="SAM" id="Phobius"/>
    </source>
</evidence>
<dbReference type="AlphaFoldDB" id="A0A2S9XF87"/>
<feature type="chain" id="PRO_5015461989" evidence="2">
    <location>
        <begin position="26"/>
        <end position="275"/>
    </location>
</feature>